<dbReference type="PANTHER" id="PTHR33525">
    <property type="match status" value="1"/>
</dbReference>
<evidence type="ECO:0000313" key="4">
    <source>
        <dbReference type="EMBL" id="RDU42937.1"/>
    </source>
</evidence>
<comment type="caution">
    <text evidence="4">The sequence shown here is derived from an EMBL/GenBank/DDBJ whole genome shotgun (WGS) entry which is preliminary data.</text>
</comment>
<dbReference type="Pfam" id="PF08668">
    <property type="entry name" value="HDOD"/>
    <property type="match status" value="1"/>
</dbReference>
<dbReference type="Gene3D" id="3.40.50.2300">
    <property type="match status" value="1"/>
</dbReference>
<comment type="caution">
    <text evidence="1">Lacks conserved residue(s) required for the propagation of feature annotation.</text>
</comment>
<dbReference type="SUPFAM" id="SSF52172">
    <property type="entry name" value="CheY-like"/>
    <property type="match status" value="1"/>
</dbReference>
<dbReference type="InterPro" id="IPR052340">
    <property type="entry name" value="RNase_Y/CdgJ"/>
</dbReference>
<accession>A0A3D8H8F1</accession>
<evidence type="ECO:0000259" key="3">
    <source>
        <dbReference type="PROSITE" id="PS51833"/>
    </source>
</evidence>
<feature type="domain" description="Response regulatory" evidence="2">
    <location>
        <begin position="2"/>
        <end position="118"/>
    </location>
</feature>
<evidence type="ECO:0000259" key="2">
    <source>
        <dbReference type="PROSITE" id="PS50110"/>
    </source>
</evidence>
<dbReference type="PANTHER" id="PTHR33525:SF4">
    <property type="entry name" value="CYCLIC DI-GMP PHOSPHODIESTERASE CDGJ"/>
    <property type="match status" value="1"/>
</dbReference>
<dbReference type="Gene3D" id="1.10.3210.10">
    <property type="entry name" value="Hypothetical protein af1432"/>
    <property type="match status" value="1"/>
</dbReference>
<dbReference type="RefSeq" id="WP_104271301.1">
    <property type="nucleotide sequence ID" value="NZ_PSSW01000008.1"/>
</dbReference>
<dbReference type="GO" id="GO:0000160">
    <property type="term" value="P:phosphorelay signal transduction system"/>
    <property type="evidence" value="ECO:0007669"/>
    <property type="project" value="InterPro"/>
</dbReference>
<protein>
    <submittedName>
        <fullName evidence="4">Response regulator</fullName>
    </submittedName>
</protein>
<dbReference type="InterPro" id="IPR001789">
    <property type="entry name" value="Sig_transdc_resp-reg_receiver"/>
</dbReference>
<evidence type="ECO:0000313" key="5">
    <source>
        <dbReference type="Proteomes" id="UP000256431"/>
    </source>
</evidence>
<dbReference type="PROSITE" id="PS51833">
    <property type="entry name" value="HDOD"/>
    <property type="match status" value="1"/>
</dbReference>
<feature type="domain" description="HDOD" evidence="3">
    <location>
        <begin position="144"/>
        <end position="334"/>
    </location>
</feature>
<dbReference type="InterPro" id="IPR011006">
    <property type="entry name" value="CheY-like_superfamily"/>
</dbReference>
<dbReference type="AlphaFoldDB" id="A0A3D8H8F1"/>
<reference evidence="4 5" key="1">
    <citation type="submission" date="2018-08" db="EMBL/GenBank/DDBJ databases">
        <title>Genome sequence of Marinobacter flavimaris KCTC 12185.</title>
        <authorList>
            <person name="Chun J."/>
            <person name="Kim B.-Y."/>
            <person name="Choi S.-B."/>
            <person name="Kwak M.-J."/>
        </authorList>
    </citation>
    <scope>NUCLEOTIDE SEQUENCE [LARGE SCALE GENOMIC DNA]</scope>
    <source>
        <strain evidence="4 5">KCTC 12185</strain>
    </source>
</reference>
<gene>
    <name evidence="4" type="ORF">DXI23_04565</name>
</gene>
<dbReference type="Proteomes" id="UP000256431">
    <property type="component" value="Unassembled WGS sequence"/>
</dbReference>
<keyword evidence="5" id="KW-1185">Reference proteome</keyword>
<dbReference type="InterPro" id="IPR013976">
    <property type="entry name" value="HDOD"/>
</dbReference>
<dbReference type="EMBL" id="QRDH01000001">
    <property type="protein sequence ID" value="RDU42937.1"/>
    <property type="molecule type" value="Genomic_DNA"/>
</dbReference>
<name>A0A3D8H8F1_9GAMM</name>
<organism evidence="4 5">
    <name type="scientific">Marinobacter flavimaris</name>
    <dbReference type="NCBI Taxonomy" id="262076"/>
    <lineage>
        <taxon>Bacteria</taxon>
        <taxon>Pseudomonadati</taxon>
        <taxon>Pseudomonadota</taxon>
        <taxon>Gammaproteobacteria</taxon>
        <taxon>Pseudomonadales</taxon>
        <taxon>Marinobacteraceae</taxon>
        <taxon>Marinobacter</taxon>
    </lineage>
</organism>
<dbReference type="SUPFAM" id="SSF109604">
    <property type="entry name" value="HD-domain/PDEase-like"/>
    <property type="match status" value="1"/>
</dbReference>
<dbReference type="Pfam" id="PF00072">
    <property type="entry name" value="Response_reg"/>
    <property type="match status" value="1"/>
</dbReference>
<sequence length="379" mass="41890">MRTLILEHDVMMADLLETVVSGLYPGGIVFVTGAMESALAYWRENGADLIITGWSLPDGSGLACARAVRENDKQTPVVLISSRSDRKSVRQAAHHGINSYIVKPFDVSLLHERLKSLVDQEAFEQQSPIDLEQRLRSSVDTVIQLPCEINTADVIKLMERRQDLYPSQLAERWNGEMALTSRLLDVANTASFKKTGEPVRNLRDAIATLGIDMALRQAVALSLNISGHLRDPRLAERAEAFIELAEKTAREAELVAARLEINAAEIHVAALLSRIGELAVLKVMQEAIDQNCSISEEHIEGGLGTWAPTFGNRLKVQWHLPIPLRELIGAVHILPRAATRESLIVMRTAALKAAGEGKSEECLRLLSRLGLDEYSCEQR</sequence>
<dbReference type="PROSITE" id="PS50110">
    <property type="entry name" value="RESPONSE_REGULATORY"/>
    <property type="match status" value="1"/>
</dbReference>
<evidence type="ECO:0000256" key="1">
    <source>
        <dbReference type="PROSITE-ProRule" id="PRU00169"/>
    </source>
</evidence>
<dbReference type="SMART" id="SM00448">
    <property type="entry name" value="REC"/>
    <property type="match status" value="1"/>
</dbReference>
<proteinExistence type="predicted"/>